<sequence>MKIRTIIVDDEAPICDELEYLLKAEEDITVVGKFSHSLEALENIRQRTCDLVLLDIKMPGLTGLELARMLSYQPHPPLIIFTTAFPEHALEAFTTPAVGYLTKPVTYASLAQALEKIRAITKRTAVPEKPSLAKICVLQGSKIIPLDKQDIVFVYVKDKDVYVRTEVCEYAAALTMQEIEKLLSEQKFLRVHRQYLVNLDKVREIIPWFHGSYLLRMKDSRSEEVPVSRNKIKELKSILGLK</sequence>
<feature type="domain" description="HTH LytTR-type" evidence="3">
    <location>
        <begin position="140"/>
        <end position="241"/>
    </location>
</feature>
<dbReference type="Proteomes" id="UP000295063">
    <property type="component" value="Unassembled WGS sequence"/>
</dbReference>
<evidence type="ECO:0000259" key="3">
    <source>
        <dbReference type="PROSITE" id="PS50930"/>
    </source>
</evidence>
<keyword evidence="5" id="KW-1185">Reference proteome</keyword>
<protein>
    <submittedName>
        <fullName evidence="4">LytTR family two component transcriptional regulator</fullName>
    </submittedName>
</protein>
<dbReference type="InterPro" id="IPR001789">
    <property type="entry name" value="Sig_transdc_resp-reg_receiver"/>
</dbReference>
<dbReference type="AlphaFoldDB" id="A0A4R1PZ02"/>
<dbReference type="GO" id="GO:0000156">
    <property type="term" value="F:phosphorelay response regulator activity"/>
    <property type="evidence" value="ECO:0007669"/>
    <property type="project" value="InterPro"/>
</dbReference>
<keyword evidence="1" id="KW-0597">Phosphoprotein</keyword>
<dbReference type="InterPro" id="IPR011006">
    <property type="entry name" value="CheY-like_superfamily"/>
</dbReference>
<dbReference type="EMBL" id="SLUI01000007">
    <property type="protein sequence ID" value="TCL36759.1"/>
    <property type="molecule type" value="Genomic_DNA"/>
</dbReference>
<dbReference type="GO" id="GO:0003677">
    <property type="term" value="F:DNA binding"/>
    <property type="evidence" value="ECO:0007669"/>
    <property type="project" value="InterPro"/>
</dbReference>
<dbReference type="InterPro" id="IPR046947">
    <property type="entry name" value="LytR-like"/>
</dbReference>
<dbReference type="PROSITE" id="PS50110">
    <property type="entry name" value="RESPONSE_REGULATORY"/>
    <property type="match status" value="1"/>
</dbReference>
<dbReference type="SMART" id="SM00448">
    <property type="entry name" value="REC"/>
    <property type="match status" value="1"/>
</dbReference>
<dbReference type="SMART" id="SM00850">
    <property type="entry name" value="LytTR"/>
    <property type="match status" value="1"/>
</dbReference>
<organism evidence="4 5">
    <name type="scientific">Anaerospora hongkongensis</name>
    <dbReference type="NCBI Taxonomy" id="244830"/>
    <lineage>
        <taxon>Bacteria</taxon>
        <taxon>Bacillati</taxon>
        <taxon>Bacillota</taxon>
        <taxon>Negativicutes</taxon>
        <taxon>Selenomonadales</taxon>
        <taxon>Sporomusaceae</taxon>
        <taxon>Anaerospora</taxon>
    </lineage>
</organism>
<evidence type="ECO:0000256" key="1">
    <source>
        <dbReference type="PROSITE-ProRule" id="PRU00169"/>
    </source>
</evidence>
<comment type="caution">
    <text evidence="4">The sequence shown here is derived from an EMBL/GenBank/DDBJ whole genome shotgun (WGS) entry which is preliminary data.</text>
</comment>
<evidence type="ECO:0000259" key="2">
    <source>
        <dbReference type="PROSITE" id="PS50110"/>
    </source>
</evidence>
<accession>A0A4R1PZ02</accession>
<dbReference type="Pfam" id="PF00072">
    <property type="entry name" value="Response_reg"/>
    <property type="match status" value="1"/>
</dbReference>
<dbReference type="Pfam" id="PF04397">
    <property type="entry name" value="LytTR"/>
    <property type="match status" value="1"/>
</dbReference>
<dbReference type="SUPFAM" id="SSF52172">
    <property type="entry name" value="CheY-like"/>
    <property type="match status" value="1"/>
</dbReference>
<proteinExistence type="predicted"/>
<dbReference type="Gene3D" id="2.40.50.40">
    <property type="match status" value="1"/>
</dbReference>
<dbReference type="PANTHER" id="PTHR37299:SF1">
    <property type="entry name" value="STAGE 0 SPORULATION PROTEIN A HOMOLOG"/>
    <property type="match status" value="1"/>
</dbReference>
<dbReference type="PROSITE" id="PS50930">
    <property type="entry name" value="HTH_LYTTR"/>
    <property type="match status" value="1"/>
</dbReference>
<dbReference type="PANTHER" id="PTHR37299">
    <property type="entry name" value="TRANSCRIPTIONAL REGULATOR-RELATED"/>
    <property type="match status" value="1"/>
</dbReference>
<dbReference type="InterPro" id="IPR007492">
    <property type="entry name" value="LytTR_DNA-bd_dom"/>
</dbReference>
<name>A0A4R1PZ02_9FIRM</name>
<dbReference type="OrthoDB" id="9809318at2"/>
<dbReference type="Gene3D" id="2.20.25.10">
    <property type="match status" value="1"/>
</dbReference>
<reference evidence="4 5" key="1">
    <citation type="submission" date="2019-03" db="EMBL/GenBank/DDBJ databases">
        <title>Genomic Encyclopedia of Type Strains, Phase IV (KMG-IV): sequencing the most valuable type-strain genomes for metagenomic binning, comparative biology and taxonomic classification.</title>
        <authorList>
            <person name="Goeker M."/>
        </authorList>
    </citation>
    <scope>NUCLEOTIDE SEQUENCE [LARGE SCALE GENOMIC DNA]</scope>
    <source>
        <strain evidence="4 5">DSM 15969</strain>
    </source>
</reference>
<dbReference type="Gene3D" id="3.40.50.2300">
    <property type="match status" value="1"/>
</dbReference>
<gene>
    <name evidence="4" type="ORF">EV210_10721</name>
</gene>
<evidence type="ECO:0000313" key="5">
    <source>
        <dbReference type="Proteomes" id="UP000295063"/>
    </source>
</evidence>
<evidence type="ECO:0000313" key="4">
    <source>
        <dbReference type="EMBL" id="TCL36759.1"/>
    </source>
</evidence>
<dbReference type="RefSeq" id="WP_132080162.1">
    <property type="nucleotide sequence ID" value="NZ_SLUI01000007.1"/>
</dbReference>
<feature type="modified residue" description="4-aspartylphosphate" evidence="1">
    <location>
        <position position="55"/>
    </location>
</feature>
<feature type="domain" description="Response regulatory" evidence="2">
    <location>
        <begin position="4"/>
        <end position="118"/>
    </location>
</feature>